<dbReference type="EMBL" id="JAAZSQ010000006">
    <property type="protein sequence ID" value="NKX54608.1"/>
    <property type="molecule type" value="Genomic_DNA"/>
</dbReference>
<evidence type="ECO:0000313" key="3">
    <source>
        <dbReference type="Proteomes" id="UP000544090"/>
    </source>
</evidence>
<comment type="caution">
    <text evidence="2">The sequence shown here is derived from an EMBL/GenBank/DDBJ whole genome shotgun (WGS) entry which is preliminary data.</text>
</comment>
<keyword evidence="1" id="KW-0812">Transmembrane</keyword>
<dbReference type="AlphaFoldDB" id="A0A7X6K690"/>
<keyword evidence="1" id="KW-0472">Membrane</keyword>
<dbReference type="RefSeq" id="WP_168485947.1">
    <property type="nucleotide sequence ID" value="NZ_JAAZSQ010000006.1"/>
</dbReference>
<evidence type="ECO:0000313" key="2">
    <source>
        <dbReference type="EMBL" id="NKX54608.1"/>
    </source>
</evidence>
<name>A0A7X6K690_9MICC</name>
<evidence type="ECO:0000256" key="1">
    <source>
        <dbReference type="SAM" id="Phobius"/>
    </source>
</evidence>
<sequence>MMPNLTTAHQRLCAVVALGSVAAHVWMAFGHAHAWWQSAAMLLMAAYCLPCALALWRRAAAHPAAMLLWSAAGMAGLHLVLLAAAAQPGGAHGHHAAGPVPAAAAGAGPILAIIALELAVAVLAASWLRRLRLAPARAA</sequence>
<feature type="transmembrane region" description="Helical" evidence="1">
    <location>
        <begin position="35"/>
        <end position="55"/>
    </location>
</feature>
<organism evidence="2 3">
    <name type="scientific">Arthrobacter mobilis</name>
    <dbReference type="NCBI Taxonomy" id="2724944"/>
    <lineage>
        <taxon>Bacteria</taxon>
        <taxon>Bacillati</taxon>
        <taxon>Actinomycetota</taxon>
        <taxon>Actinomycetes</taxon>
        <taxon>Micrococcales</taxon>
        <taxon>Micrococcaceae</taxon>
        <taxon>Arthrobacter</taxon>
    </lineage>
</organism>
<keyword evidence="3" id="KW-1185">Reference proteome</keyword>
<accession>A0A7X6K690</accession>
<gene>
    <name evidence="2" type="ORF">HGG74_08655</name>
</gene>
<feature type="transmembrane region" description="Helical" evidence="1">
    <location>
        <begin position="12"/>
        <end position="29"/>
    </location>
</feature>
<proteinExistence type="predicted"/>
<keyword evidence="1" id="KW-1133">Transmembrane helix</keyword>
<feature type="transmembrane region" description="Helical" evidence="1">
    <location>
        <begin position="67"/>
        <end position="86"/>
    </location>
</feature>
<protein>
    <submittedName>
        <fullName evidence="2">Uncharacterized protein</fullName>
    </submittedName>
</protein>
<reference evidence="2 3" key="1">
    <citation type="submission" date="2020-04" db="EMBL/GenBank/DDBJ databases">
        <title>Arthrobacter sp. nov.</title>
        <authorList>
            <person name="Liu S."/>
        </authorList>
    </citation>
    <scope>NUCLEOTIDE SEQUENCE [LARGE SCALE GENOMIC DNA]</scope>
    <source>
        <strain evidence="2 3">E918</strain>
    </source>
</reference>
<dbReference type="Proteomes" id="UP000544090">
    <property type="component" value="Unassembled WGS sequence"/>
</dbReference>
<feature type="transmembrane region" description="Helical" evidence="1">
    <location>
        <begin position="106"/>
        <end position="128"/>
    </location>
</feature>